<comment type="caution">
    <text evidence="1">The sequence shown here is derived from an EMBL/GenBank/DDBJ whole genome shotgun (WGS) entry which is preliminary data.</text>
</comment>
<evidence type="ECO:0000313" key="2">
    <source>
        <dbReference type="Proteomes" id="UP000826656"/>
    </source>
</evidence>
<dbReference type="EMBL" id="JAIVGD010000019">
    <property type="protein sequence ID" value="KAH0749134.1"/>
    <property type="molecule type" value="Genomic_DNA"/>
</dbReference>
<sequence>MATGSETHPSKGNVTLESIIEAFADMSWKMGNIKERMASVEGRLSGMEERVNIPSNRVPQSQPNPVVYPSLCKDFYVGTNVMNEGTRVPNKEPTIKGVMDALMGCPRSDSMSISFVENSIACFAHRDHALENASKNDMCLFEDELACFNSSLVFYHSLFKYNILFIDDEITPSDVSSGVNNERSIVLDSYTCYSNPLWCEVFPPKGGNLFLEDESTHVGKECDEEECRVCFPIIFSSWCVTIVNGMTHEFESINSHTHENTLEEFELRDTFLYYLFTYDDAHDVEWSMMLGDESANRAKEEVLDPSPWISYPFDPGVSYKSFVDICDAWLYVKFVHPWHGGEFVVSNATPHAMRIFVLFASPMILHGMDSRTNHFQEKENDAIQIASRLSIHELQCFDRVFTRMEVVEHVWMPMRGFHALHENIYTLKELPVGQHHA</sequence>
<gene>
    <name evidence="1" type="ORF">KY290_028366</name>
</gene>
<protein>
    <submittedName>
        <fullName evidence="1">Uncharacterized protein</fullName>
    </submittedName>
</protein>
<proteinExistence type="predicted"/>
<accession>A0ABQ7UI40</accession>
<dbReference type="Proteomes" id="UP000826656">
    <property type="component" value="Unassembled WGS sequence"/>
</dbReference>
<reference evidence="1 2" key="1">
    <citation type="journal article" date="2021" name="bioRxiv">
        <title>Chromosome-scale and haplotype-resolved genome assembly of a tetraploid potato cultivar.</title>
        <authorList>
            <person name="Sun H."/>
            <person name="Jiao W.-B."/>
            <person name="Krause K."/>
            <person name="Campoy J.A."/>
            <person name="Goel M."/>
            <person name="Folz-Donahue K."/>
            <person name="Kukat C."/>
            <person name="Huettel B."/>
            <person name="Schneeberger K."/>
        </authorList>
    </citation>
    <scope>NUCLEOTIDE SEQUENCE [LARGE SCALE GENOMIC DNA]</scope>
    <source>
        <strain evidence="1">SolTubOtavaFocal</strain>
        <tissue evidence="1">Leaves</tissue>
    </source>
</reference>
<evidence type="ECO:0000313" key="1">
    <source>
        <dbReference type="EMBL" id="KAH0749134.1"/>
    </source>
</evidence>
<name>A0ABQ7UI40_SOLTU</name>
<keyword evidence="2" id="KW-1185">Reference proteome</keyword>
<organism evidence="1 2">
    <name type="scientific">Solanum tuberosum</name>
    <name type="common">Potato</name>
    <dbReference type="NCBI Taxonomy" id="4113"/>
    <lineage>
        <taxon>Eukaryota</taxon>
        <taxon>Viridiplantae</taxon>
        <taxon>Streptophyta</taxon>
        <taxon>Embryophyta</taxon>
        <taxon>Tracheophyta</taxon>
        <taxon>Spermatophyta</taxon>
        <taxon>Magnoliopsida</taxon>
        <taxon>eudicotyledons</taxon>
        <taxon>Gunneridae</taxon>
        <taxon>Pentapetalae</taxon>
        <taxon>asterids</taxon>
        <taxon>lamiids</taxon>
        <taxon>Solanales</taxon>
        <taxon>Solanaceae</taxon>
        <taxon>Solanoideae</taxon>
        <taxon>Solaneae</taxon>
        <taxon>Solanum</taxon>
    </lineage>
</organism>